<reference evidence="2 3" key="1">
    <citation type="journal article" date="2018" name="Science">
        <title>The opium poppy genome and morphinan production.</title>
        <authorList>
            <person name="Guo L."/>
            <person name="Winzer T."/>
            <person name="Yang X."/>
            <person name="Li Y."/>
            <person name="Ning Z."/>
            <person name="He Z."/>
            <person name="Teodor R."/>
            <person name="Lu Y."/>
            <person name="Bowser T.A."/>
            <person name="Graham I.A."/>
            <person name="Ye K."/>
        </authorList>
    </citation>
    <scope>NUCLEOTIDE SEQUENCE [LARGE SCALE GENOMIC DNA]</scope>
    <source>
        <strain evidence="3">cv. HN1</strain>
        <tissue evidence="2">Leaves</tissue>
    </source>
</reference>
<dbReference type="Proteomes" id="UP000316621">
    <property type="component" value="Chromosome 6"/>
</dbReference>
<proteinExistence type="inferred from homology"/>
<gene>
    <name evidence="2" type="ORF">C5167_008570</name>
</gene>
<protein>
    <recommendedName>
        <fullName evidence="4">UDP-glycosyltransferase</fullName>
    </recommendedName>
</protein>
<organism evidence="2 3">
    <name type="scientific">Papaver somniferum</name>
    <name type="common">Opium poppy</name>
    <dbReference type="NCBI Taxonomy" id="3469"/>
    <lineage>
        <taxon>Eukaryota</taxon>
        <taxon>Viridiplantae</taxon>
        <taxon>Streptophyta</taxon>
        <taxon>Embryophyta</taxon>
        <taxon>Tracheophyta</taxon>
        <taxon>Spermatophyta</taxon>
        <taxon>Magnoliopsida</taxon>
        <taxon>Ranunculales</taxon>
        <taxon>Papaveraceae</taxon>
        <taxon>Papaveroideae</taxon>
        <taxon>Papaver</taxon>
    </lineage>
</organism>
<name>A0A4Y7JYV1_PAPSO</name>
<dbReference type="EMBL" id="CM010720">
    <property type="protein sequence ID" value="RZC64885.1"/>
    <property type="molecule type" value="Genomic_DNA"/>
</dbReference>
<evidence type="ECO:0000313" key="2">
    <source>
        <dbReference type="EMBL" id="RZC64885.1"/>
    </source>
</evidence>
<dbReference type="AlphaFoldDB" id="A0A4Y7JYV1"/>
<dbReference type="Gene3D" id="3.40.50.2000">
    <property type="entry name" value="Glycogen Phosphorylase B"/>
    <property type="match status" value="3"/>
</dbReference>
<dbReference type="GO" id="GO:0035251">
    <property type="term" value="F:UDP-glucosyltransferase activity"/>
    <property type="evidence" value="ECO:0007669"/>
    <property type="project" value="TreeGrafter"/>
</dbReference>
<evidence type="ECO:0000256" key="1">
    <source>
        <dbReference type="ARBA" id="ARBA00009995"/>
    </source>
</evidence>
<evidence type="ECO:0000313" key="3">
    <source>
        <dbReference type="Proteomes" id="UP000316621"/>
    </source>
</evidence>
<accession>A0A4Y7JYV1</accession>
<comment type="similarity">
    <text evidence="1">Belongs to the UDP-glycosyltransferase family.</text>
</comment>
<dbReference type="Gramene" id="RZC64885">
    <property type="protein sequence ID" value="RZC64885"/>
    <property type="gene ID" value="C5167_008570"/>
</dbReference>
<dbReference type="SUPFAM" id="SSF53756">
    <property type="entry name" value="UDP-Glycosyltransferase/glycogen phosphorylase"/>
    <property type="match status" value="1"/>
</dbReference>
<dbReference type="PANTHER" id="PTHR48047">
    <property type="entry name" value="GLYCOSYLTRANSFERASE"/>
    <property type="match status" value="1"/>
</dbReference>
<evidence type="ECO:0008006" key="4">
    <source>
        <dbReference type="Google" id="ProtNLM"/>
    </source>
</evidence>
<keyword evidence="3" id="KW-1185">Reference proteome</keyword>
<sequence>MESPSYSSIPGGMQVTSSSSRYVLLFPFPTQGHLNPFLDFARNLASRIPYILIKIISTPDNIQKLRPRFLDYPTIDFVELPPFAENAENTENTLQLLITETLFHMFVEVAHSFGSRHVPLYTSGPYAMSIYNSIWTHLPHRLTPADVLTLPDLPPNFTIHRNQLSQNMIKAASSYTQDSPPTFAARQAEFCKNADGSLWNTVGVLEKFWLQHWENSSGRPVWAIGPLLPISSNENERGGKIPEQYSVDQMMELAKVWKEVSKGLFGCLGIRQDLKLATNSVLQLKAVRRELGVFLELARGFDANINSEDVTQTVRLVLESDKGVKMRKKAEDLSQEMKKTLMKNGSSVQSLDNFVKPLWMWGEEDIKRC</sequence>
<dbReference type="PANTHER" id="PTHR48047:SF61">
    <property type="entry name" value="OS04G0273600 PROTEIN"/>
    <property type="match status" value="1"/>
</dbReference>